<dbReference type="PANTHER" id="PTHR20916:SF18">
    <property type="entry name" value="IPT_TIG DOMAIN-CONTAINING PROTEIN"/>
    <property type="match status" value="1"/>
</dbReference>
<dbReference type="InParanoid" id="A0A1E7FD80"/>
<dbReference type="EMBL" id="KV784359">
    <property type="protein sequence ID" value="OEU15773.1"/>
    <property type="molecule type" value="Genomic_DNA"/>
</dbReference>
<evidence type="ECO:0000313" key="3">
    <source>
        <dbReference type="Proteomes" id="UP000095751"/>
    </source>
</evidence>
<dbReference type="OrthoDB" id="43823at2759"/>
<reference evidence="2 3" key="1">
    <citation type="submission" date="2016-09" db="EMBL/GenBank/DDBJ databases">
        <title>Extensive genetic diversity and differential bi-allelic expression allows diatom success in the polar Southern Ocean.</title>
        <authorList>
            <consortium name="DOE Joint Genome Institute"/>
            <person name="Mock T."/>
            <person name="Otillar R.P."/>
            <person name="Strauss J."/>
            <person name="Dupont C."/>
            <person name="Frickenhaus S."/>
            <person name="Maumus F."/>
            <person name="Mcmullan M."/>
            <person name="Sanges R."/>
            <person name="Schmutz J."/>
            <person name="Toseland A."/>
            <person name="Valas R."/>
            <person name="Veluchamy A."/>
            <person name="Ward B.J."/>
            <person name="Allen A."/>
            <person name="Barry K."/>
            <person name="Falciatore A."/>
            <person name="Ferrante M."/>
            <person name="Fortunato A.E."/>
            <person name="Gloeckner G."/>
            <person name="Gruber A."/>
            <person name="Hipkin R."/>
            <person name="Janech M."/>
            <person name="Kroth P."/>
            <person name="Leese F."/>
            <person name="Lindquist E."/>
            <person name="Lyon B.R."/>
            <person name="Martin J."/>
            <person name="Mayer C."/>
            <person name="Parker M."/>
            <person name="Quesneville H."/>
            <person name="Raymond J."/>
            <person name="Uhlig C."/>
            <person name="Valentin K.U."/>
            <person name="Worden A.Z."/>
            <person name="Armbrust E.V."/>
            <person name="Bowler C."/>
            <person name="Green B."/>
            <person name="Moulton V."/>
            <person name="Van Oosterhout C."/>
            <person name="Grigoriev I."/>
        </authorList>
    </citation>
    <scope>NUCLEOTIDE SEQUENCE [LARGE SCALE GENOMIC DNA]</scope>
    <source>
        <strain evidence="2 3">CCMP1102</strain>
    </source>
</reference>
<keyword evidence="3" id="KW-1185">Reference proteome</keyword>
<feature type="compositionally biased region" description="Basic and acidic residues" evidence="1">
    <location>
        <begin position="594"/>
        <end position="607"/>
    </location>
</feature>
<proteinExistence type="predicted"/>
<evidence type="ECO:0000256" key="1">
    <source>
        <dbReference type="SAM" id="MobiDB-lite"/>
    </source>
</evidence>
<organism evidence="2 3">
    <name type="scientific">Fragilariopsis cylindrus CCMP1102</name>
    <dbReference type="NCBI Taxonomy" id="635003"/>
    <lineage>
        <taxon>Eukaryota</taxon>
        <taxon>Sar</taxon>
        <taxon>Stramenopiles</taxon>
        <taxon>Ochrophyta</taxon>
        <taxon>Bacillariophyta</taxon>
        <taxon>Bacillariophyceae</taxon>
        <taxon>Bacillariophycidae</taxon>
        <taxon>Bacillariales</taxon>
        <taxon>Bacillariaceae</taxon>
        <taxon>Fragilariopsis</taxon>
    </lineage>
</organism>
<gene>
    <name evidence="2" type="ORF">FRACYDRAFT_170446</name>
</gene>
<dbReference type="PANTHER" id="PTHR20916">
    <property type="entry name" value="CYSTEINE AND GLYCINE-RICH PROTEIN 2 BINDING PROTEIN"/>
    <property type="match status" value="1"/>
</dbReference>
<feature type="region of interest" description="Disordered" evidence="1">
    <location>
        <begin position="593"/>
        <end position="617"/>
    </location>
</feature>
<accession>A0A1E7FD80</accession>
<feature type="compositionally biased region" description="Polar residues" evidence="1">
    <location>
        <begin position="269"/>
        <end position="284"/>
    </location>
</feature>
<feature type="compositionally biased region" description="Low complexity" evidence="1">
    <location>
        <begin position="41"/>
        <end position="65"/>
    </location>
</feature>
<feature type="region of interest" description="Disordered" evidence="1">
    <location>
        <begin position="249"/>
        <end position="290"/>
    </location>
</feature>
<feature type="region of interest" description="Disordered" evidence="1">
    <location>
        <begin position="529"/>
        <end position="553"/>
    </location>
</feature>
<evidence type="ECO:0000313" key="2">
    <source>
        <dbReference type="EMBL" id="OEU15773.1"/>
    </source>
</evidence>
<dbReference type="AlphaFoldDB" id="A0A1E7FD80"/>
<name>A0A1E7FD80_9STRA</name>
<dbReference type="Proteomes" id="UP000095751">
    <property type="component" value="Unassembled WGS sequence"/>
</dbReference>
<feature type="region of interest" description="Disordered" evidence="1">
    <location>
        <begin position="36"/>
        <end position="69"/>
    </location>
</feature>
<protein>
    <submittedName>
        <fullName evidence="2">Uncharacterized protein</fullName>
    </submittedName>
</protein>
<sequence length="914" mass="100892">MSATMMPDNSNSNIKMRKVIRVDRVLTGGYAFDAANEEESSNNNNNSDVNGNNKNSIINNDNNSHNSHHGYIFSEQSHVRIAIPIPPNIVPKCEQGSFMYKVVCSTPVPILTGPCLDAPPTKGILIPGSVHEVCLRVVQQEEENQKENTLISFLRLKRRRGWVADRKIIPMSSSAHNNNNNNNDSGGRSWIPLMKEISNEEVDECGLSVTSRGTSGTIMSSVLATPISAANRRHRPPRRKRGVIESTPLPRHVVGPSMQYRNNNNNNNDASALTDTSTSMNNSQHQHHDPRTIMSPASNISLLSDDASSIDCHTNKSYGGTLSPDRSIARSTTSSSVHQPSFFLMRVNAPRGLKILDAPHFQVNNLIHGTHDSHHYHHHHDDFSASSYPATKDAMYGKAGNQSIFQTMTGHHQTTTLTSKTSNPAIFDSITKARKLPRGSVFEATTRLEASNAFSQGAGLIKLSDNSGWAIVPRQDELNDQYRNYSGSLAYTREGEATKAFEEVGNSTGNNRQDTIFLRVMTRAGVSVSLPPIPNTESDAGTSPTSSTAGSSVVSSANGLPLLKLGISSQGSDVASSVGSSFLDSMFRTPRKVRGLESNESKADHQSNHHRPPIGERNVISTTIPCGACVEVDRWVDPSDVEHYLFKNEFARLRGGQGWIPRFVNGKPVVATVTPPEFRFGSVWFRVRERKGIKVRLGPSRRASSIKSDDGVYFRFECGEFLRASEVVTFFRHNSTQESFAKLYRNRHVRLHTGELRPLSSLTAQAEWVQVSGDGELCLDECATEPRIERHRQGWRYNVVLDARVTIRKGPSFEAETVGVVLLGGESVLVNERVTSPEDSIAWLRLKDGQGWAHNIGRNGESLMIPHSLRHRMTGAGRPSKPGRSKQEDIAYNTIIARLFHNDTPGDSPPRRLK</sequence>
<dbReference type="KEGG" id="fcy:FRACYDRAFT_170446"/>
<feature type="compositionally biased region" description="Low complexity" evidence="1">
    <location>
        <begin position="538"/>
        <end position="553"/>
    </location>
</feature>